<evidence type="ECO:0000313" key="17">
    <source>
        <dbReference type="EMBL" id="GCB22990.1"/>
    </source>
</evidence>
<evidence type="ECO:0000256" key="11">
    <source>
        <dbReference type="ARBA" id="ARBA00026119"/>
    </source>
</evidence>
<evidence type="ECO:0000259" key="16">
    <source>
        <dbReference type="SMART" id="SM00906"/>
    </source>
</evidence>
<dbReference type="Pfam" id="PF04082">
    <property type="entry name" value="Fungal_trans"/>
    <property type="match status" value="1"/>
</dbReference>
<evidence type="ECO:0000256" key="13">
    <source>
        <dbReference type="RuleBase" id="RU361277"/>
    </source>
</evidence>
<dbReference type="EMBL" id="BDHI01000014">
    <property type="protein sequence ID" value="GCB22990.1"/>
    <property type="molecule type" value="Genomic_DNA"/>
</dbReference>
<dbReference type="InterPro" id="IPR013154">
    <property type="entry name" value="ADH-like_N"/>
</dbReference>
<keyword evidence="4 13" id="KW-0479">Metal-binding</keyword>
<evidence type="ECO:0000259" key="15">
    <source>
        <dbReference type="SMART" id="SM00829"/>
    </source>
</evidence>
<dbReference type="InterPro" id="IPR020843">
    <property type="entry name" value="ER"/>
</dbReference>
<evidence type="ECO:0000256" key="2">
    <source>
        <dbReference type="ARBA" id="ARBA00008072"/>
    </source>
</evidence>
<dbReference type="SMART" id="SM00906">
    <property type="entry name" value="Fungal_trans"/>
    <property type="match status" value="1"/>
</dbReference>
<keyword evidence="5 13" id="KW-0862">Zinc</keyword>
<accession>A0A401KUM3</accession>
<feature type="domain" description="Enoyl reductase (ER)" evidence="15">
    <location>
        <begin position="11"/>
        <end position="350"/>
    </location>
</feature>
<comment type="function">
    <text evidence="9">Xylitol dehydrogenase which catalyzes the conversion of xylitol to D-xylulose. Xylose is a major component of hemicelluloses such as xylan. Most fungi utilize D-xylose via three enzymatic reactions, xylose reductase (XR), xylitol dehydrogenase (XDH), and xylulokinase, to form xylulose 5-phosphate, which enters pentose phosphate pathway.</text>
</comment>
<evidence type="ECO:0000256" key="5">
    <source>
        <dbReference type="ARBA" id="ARBA00022833"/>
    </source>
</evidence>
<dbReference type="CDD" id="cd12148">
    <property type="entry name" value="fungal_TF_MHR"/>
    <property type="match status" value="1"/>
</dbReference>
<keyword evidence="3" id="KW-0119">Carbohydrate metabolism</keyword>
<feature type="compositionally biased region" description="Polar residues" evidence="14">
    <location>
        <begin position="431"/>
        <end position="460"/>
    </location>
</feature>
<organism evidence="17 18">
    <name type="scientific">Aspergillus awamori</name>
    <name type="common">Black koji mold</name>
    <dbReference type="NCBI Taxonomy" id="105351"/>
    <lineage>
        <taxon>Eukaryota</taxon>
        <taxon>Fungi</taxon>
        <taxon>Dikarya</taxon>
        <taxon>Ascomycota</taxon>
        <taxon>Pezizomycotina</taxon>
        <taxon>Eurotiomycetes</taxon>
        <taxon>Eurotiomycetidae</taxon>
        <taxon>Eurotiales</taxon>
        <taxon>Aspergillaceae</taxon>
        <taxon>Aspergillus</taxon>
    </lineage>
</organism>
<protein>
    <recommendedName>
        <fullName evidence="11">D-xylulose reductase</fullName>
        <ecNumber evidence="11">1.1.1.9</ecNumber>
    </recommendedName>
    <alternativeName>
        <fullName evidence="12">Xylitol dehydrogenase A</fullName>
    </alternativeName>
</protein>
<dbReference type="STRING" id="105351.A0A401KUM3"/>
<dbReference type="GO" id="GO:0042732">
    <property type="term" value="P:D-xylose metabolic process"/>
    <property type="evidence" value="ECO:0007669"/>
    <property type="project" value="UniProtKB-KW"/>
</dbReference>
<dbReference type="PANTHER" id="PTHR43161:SF9">
    <property type="entry name" value="SORBITOL DEHYDROGENASE"/>
    <property type="match status" value="1"/>
</dbReference>
<dbReference type="Pfam" id="PF00107">
    <property type="entry name" value="ADH_zinc_N"/>
    <property type="match status" value="1"/>
</dbReference>
<reference evidence="17 18" key="1">
    <citation type="submission" date="2016-09" db="EMBL/GenBank/DDBJ databases">
        <title>Aspergillus awamori IFM 58123T.</title>
        <authorList>
            <person name="Kusuya Y."/>
            <person name="Shimizu M."/>
            <person name="Takahashi H."/>
            <person name="Yaguchi T."/>
        </authorList>
    </citation>
    <scope>NUCLEOTIDE SEQUENCE [LARGE SCALE GENOMIC DNA]</scope>
    <source>
        <strain evidence="17 18">IFM 58123</strain>
    </source>
</reference>
<dbReference type="InterPro" id="IPR002328">
    <property type="entry name" value="ADH_Zn_CS"/>
</dbReference>
<comment type="similarity">
    <text evidence="2 13">Belongs to the zinc-containing alcohol dehydrogenase family.</text>
</comment>
<comment type="caution">
    <text evidence="17">The sequence shown here is derived from an EMBL/GenBank/DDBJ whole genome shotgun (WGS) entry which is preliminary data.</text>
</comment>
<dbReference type="SUPFAM" id="SSF50129">
    <property type="entry name" value="GroES-like"/>
    <property type="match status" value="1"/>
</dbReference>
<dbReference type="GO" id="GO:0008270">
    <property type="term" value="F:zinc ion binding"/>
    <property type="evidence" value="ECO:0007669"/>
    <property type="project" value="InterPro"/>
</dbReference>
<dbReference type="GO" id="GO:0046526">
    <property type="term" value="F:D-xylulose reductase activity"/>
    <property type="evidence" value="ECO:0007669"/>
    <property type="project" value="UniProtKB-EC"/>
</dbReference>
<evidence type="ECO:0000256" key="1">
    <source>
        <dbReference type="ARBA" id="ARBA00001947"/>
    </source>
</evidence>
<name>A0A401KUM3_ASPAW</name>
<proteinExistence type="inferred from homology"/>
<evidence type="ECO:0000256" key="4">
    <source>
        <dbReference type="ARBA" id="ARBA00022723"/>
    </source>
</evidence>
<evidence type="ECO:0000256" key="14">
    <source>
        <dbReference type="SAM" id="MobiDB-lite"/>
    </source>
</evidence>
<dbReference type="CDD" id="cd05285">
    <property type="entry name" value="sorbitol_DH"/>
    <property type="match status" value="1"/>
</dbReference>
<dbReference type="GO" id="GO:0006062">
    <property type="term" value="P:sorbitol catabolic process"/>
    <property type="evidence" value="ECO:0007669"/>
    <property type="project" value="TreeGrafter"/>
</dbReference>
<dbReference type="InterPro" id="IPR007219">
    <property type="entry name" value="XnlR_reg_dom"/>
</dbReference>
<feature type="domain" description="Xylanolytic transcriptional activator regulatory" evidence="16">
    <location>
        <begin position="660"/>
        <end position="733"/>
    </location>
</feature>
<keyword evidence="8" id="KW-0539">Nucleus</keyword>
<evidence type="ECO:0000256" key="10">
    <source>
        <dbReference type="ARBA" id="ARBA00025713"/>
    </source>
</evidence>
<dbReference type="InterPro" id="IPR005600">
    <property type="entry name" value="Gal4_dimer_dom"/>
</dbReference>
<evidence type="ECO:0000313" key="18">
    <source>
        <dbReference type="Proteomes" id="UP000286921"/>
    </source>
</evidence>
<comment type="cofactor">
    <cofactor evidence="1 13">
        <name>Zn(2+)</name>
        <dbReference type="ChEBI" id="CHEBI:29105"/>
    </cofactor>
</comment>
<dbReference type="PANTHER" id="PTHR43161">
    <property type="entry name" value="SORBITOL DEHYDROGENASE"/>
    <property type="match status" value="1"/>
</dbReference>
<evidence type="ECO:0000256" key="9">
    <source>
        <dbReference type="ARBA" id="ARBA00024843"/>
    </source>
</evidence>
<dbReference type="GO" id="GO:0003677">
    <property type="term" value="F:DNA binding"/>
    <property type="evidence" value="ECO:0007669"/>
    <property type="project" value="InterPro"/>
</dbReference>
<sequence>MAETNRSFVLHAINDVVFEDRPVPALKDPWDVRVHIAQTGICGSDVHYWQRGRIGDFILKSPIVLGHESSGTVVEVGSAVKNVKVGERVAIEPGVPCRHCDFCRSGSYNLCPDTIFAATPPHDGTLSKYYTTQADYCYPLPENMDLEEGALVEPVAVAVQITKVGKVKPNQTVVVFGCGPIGLLCQAVSKAYSAKKVIGVDISQSRADFAHNFGADHVFVPPARPEGKDDTAWNEEVANLMKEKFNLGEGPDVVLEATGAQACIQTGIYLTKRGGTYVQAGMGSENVVFPITTACIRDLHIRGSIRYTAGCYPTAVDLIASGKIDVKQLITNRFKFEDAEEAFDLTKTPLTRRYLNEVESELVRTKALLQQFMNNSKDGSNVNFGAPAEDIGQVSCVVDAAGSQLLSHPESSDRRTRPLGPPASPEVRSGHPTSQRATQETRTDQQLQYRSSVSETGPQTLSCLSLEPPSSPTNFEWDERNGNSNGERFVDGMASLTSASHEGGYLGVASGAALLRATDAGISGTTEVSGLEQQSCIPNDQPPRIPFALSSLGQLEPFVDVYFSLFHRSYPIIHEATFRAQLMEVIPRPAGNAWQVLLFIVSAMGMWTTATQPTDADLGLFEAAKARLSIDMLETGNLVLVQALTIISNYMQKRNKPNSGYNYTGLARRIAMGIGLHKEFPNSKASLFTTEVRRRVWHCLYIFDVGAIITFSRPFDFPDDGIDVALPMNIHDPDFTQATKSLPMSAEETTVYTHMRAQAAFHMATSKIYSKIISSPFPSASDLLDMDEKLIGCWLCDLPPYFRESVVQAPRFRLCHSILRWRYRNFRILMYRPFLLSRLMARPGQSTTQDNHAQVDATIQRCLDAARESVELISNFWAQEQHNMMACWYGLYFLFQAILIPVICLRNDPQGPLATGWREQIHRAMSTLESMALLNPTAYRCLSVIRSRCGTYLDTSTEGWGHPTEESPQTQLEHLYPLMWPTLEMAQLDGIDSVLQESTIMDFMNQLPDM</sequence>
<dbReference type="CDD" id="cd14654">
    <property type="entry name" value="ZIP_Gal4"/>
    <property type="match status" value="1"/>
</dbReference>
<dbReference type="InterPro" id="IPR045306">
    <property type="entry name" value="SDH-like"/>
</dbReference>
<dbReference type="FunFam" id="3.40.50.720:FF:000068">
    <property type="entry name" value="Sorbitol dehydrogenase"/>
    <property type="match status" value="1"/>
</dbReference>
<evidence type="ECO:0000256" key="6">
    <source>
        <dbReference type="ARBA" id="ARBA00023002"/>
    </source>
</evidence>
<dbReference type="GO" id="GO:0006351">
    <property type="term" value="P:DNA-templated transcription"/>
    <property type="evidence" value="ECO:0007669"/>
    <property type="project" value="InterPro"/>
</dbReference>
<dbReference type="GO" id="GO:0019569">
    <property type="term" value="P:L-arabinose catabolic process to D-xylulose 5-phosphate"/>
    <property type="evidence" value="ECO:0007669"/>
    <property type="project" value="UniProtKB-UniPathway"/>
</dbReference>
<dbReference type="PROSITE" id="PS00059">
    <property type="entry name" value="ADH_ZINC"/>
    <property type="match status" value="1"/>
</dbReference>
<dbReference type="Proteomes" id="UP000286921">
    <property type="component" value="Unassembled WGS sequence"/>
</dbReference>
<dbReference type="InterPro" id="IPR013149">
    <property type="entry name" value="ADH-like_C"/>
</dbReference>
<dbReference type="EC" id="1.1.1.9" evidence="11"/>
<evidence type="ECO:0000256" key="7">
    <source>
        <dbReference type="ARBA" id="ARBA00023027"/>
    </source>
</evidence>
<dbReference type="Gene3D" id="3.90.180.10">
    <property type="entry name" value="Medium-chain alcohol dehydrogenases, catalytic domain"/>
    <property type="match status" value="1"/>
</dbReference>
<evidence type="ECO:0000256" key="12">
    <source>
        <dbReference type="ARBA" id="ARBA00030139"/>
    </source>
</evidence>
<gene>
    <name evidence="17" type="ORF">AAWM_05875</name>
</gene>
<dbReference type="UniPathway" id="UPA00146">
    <property type="reaction ID" value="UER00577"/>
</dbReference>
<dbReference type="SUPFAM" id="SSF51735">
    <property type="entry name" value="NAD(P)-binding Rossmann-fold domains"/>
    <property type="match status" value="1"/>
</dbReference>
<keyword evidence="6" id="KW-0560">Oxidoreductase</keyword>
<keyword evidence="3" id="KW-0859">Xylose metabolism</keyword>
<dbReference type="AlphaFoldDB" id="A0A401KUM3"/>
<dbReference type="SMART" id="SM00829">
    <property type="entry name" value="PKS_ER"/>
    <property type="match status" value="1"/>
</dbReference>
<dbReference type="InterPro" id="IPR036291">
    <property type="entry name" value="NAD(P)-bd_dom_sf"/>
</dbReference>
<dbReference type="GO" id="GO:0003939">
    <property type="term" value="F:L-iditol 2-dehydrogenase (NAD+) activity"/>
    <property type="evidence" value="ECO:0007669"/>
    <property type="project" value="TreeGrafter"/>
</dbReference>
<feature type="region of interest" description="Disordered" evidence="14">
    <location>
        <begin position="405"/>
        <end position="475"/>
    </location>
</feature>
<evidence type="ECO:0000256" key="3">
    <source>
        <dbReference type="ARBA" id="ARBA00022629"/>
    </source>
</evidence>
<evidence type="ECO:0000256" key="8">
    <source>
        <dbReference type="ARBA" id="ARBA00023242"/>
    </source>
</evidence>
<keyword evidence="7" id="KW-0520">NAD</keyword>
<comment type="pathway">
    <text evidence="10">Carbohydrate degradation; L-arabinose degradation via L-arabinitol; D-xylulose 5-phosphate from L-arabinose (fungal route): step 4/5.</text>
</comment>
<dbReference type="Gene3D" id="3.40.50.720">
    <property type="entry name" value="NAD(P)-binding Rossmann-like Domain"/>
    <property type="match status" value="1"/>
</dbReference>
<dbReference type="InterPro" id="IPR011032">
    <property type="entry name" value="GroES-like_sf"/>
</dbReference>
<dbReference type="Pfam" id="PF08240">
    <property type="entry name" value="ADH_N"/>
    <property type="match status" value="1"/>
</dbReference>
<keyword evidence="18" id="KW-1185">Reference proteome</keyword>